<evidence type="ECO:0000256" key="1">
    <source>
        <dbReference type="SAM" id="MobiDB-lite"/>
    </source>
</evidence>
<comment type="caution">
    <text evidence="2">The sequence shown here is derived from an EMBL/GenBank/DDBJ whole genome shotgun (WGS) entry which is preliminary data.</text>
</comment>
<gene>
    <name evidence="2" type="ORF">FHS26_002690</name>
</gene>
<dbReference type="AlphaFoldDB" id="A0A7W5BL77"/>
<organism evidence="2 3">
    <name type="scientific">Rhizobium pisi</name>
    <dbReference type="NCBI Taxonomy" id="574561"/>
    <lineage>
        <taxon>Bacteria</taxon>
        <taxon>Pseudomonadati</taxon>
        <taxon>Pseudomonadota</taxon>
        <taxon>Alphaproteobacteria</taxon>
        <taxon>Hyphomicrobiales</taxon>
        <taxon>Rhizobiaceae</taxon>
        <taxon>Rhizobium/Agrobacterium group</taxon>
        <taxon>Rhizobium</taxon>
    </lineage>
</organism>
<evidence type="ECO:0000313" key="2">
    <source>
        <dbReference type="EMBL" id="MBB3134952.1"/>
    </source>
</evidence>
<proteinExistence type="predicted"/>
<evidence type="ECO:0000313" key="3">
    <source>
        <dbReference type="Proteomes" id="UP000518315"/>
    </source>
</evidence>
<accession>A0A7W5BL77</accession>
<dbReference type="RefSeq" id="WP_165504843.1">
    <property type="nucleotide sequence ID" value="NZ_JACHXH010000008.1"/>
</dbReference>
<protein>
    <submittedName>
        <fullName evidence="2">Uncharacterized protein</fullName>
    </submittedName>
</protein>
<sequence length="150" mass="17253">MQQDRGGHDRTIRKAEQHGRPFQEPGLQRLLQKIREVVCLVEEIGIIKCAVRVSPEKGEAFLPCDRTSQRQIRTIRADPVGERDEIAFMHATAMQQHQRRRIMFGSCRKAEKILMLRHGVIRVNGADRHRSDSRRGYYSAVPLSVVLSRA</sequence>
<dbReference type="Proteomes" id="UP000518315">
    <property type="component" value="Unassembled WGS sequence"/>
</dbReference>
<dbReference type="EMBL" id="JACHXH010000008">
    <property type="protein sequence ID" value="MBB3134952.1"/>
    <property type="molecule type" value="Genomic_DNA"/>
</dbReference>
<reference evidence="2 3" key="1">
    <citation type="submission" date="2020-08" db="EMBL/GenBank/DDBJ databases">
        <title>Genomic Encyclopedia of Type Strains, Phase III (KMG-III): the genomes of soil and plant-associated and newly described type strains.</title>
        <authorList>
            <person name="Whitman W."/>
        </authorList>
    </citation>
    <scope>NUCLEOTIDE SEQUENCE [LARGE SCALE GENOMIC DNA]</scope>
    <source>
        <strain evidence="2 3">CECT 4113</strain>
    </source>
</reference>
<name>A0A7W5BL77_9HYPH</name>
<keyword evidence="3" id="KW-1185">Reference proteome</keyword>
<feature type="region of interest" description="Disordered" evidence="1">
    <location>
        <begin position="1"/>
        <end position="21"/>
    </location>
</feature>